<gene>
    <name evidence="1" type="ORF">EZS28_002633</name>
</gene>
<organism evidence="1 2">
    <name type="scientific">Streblomastix strix</name>
    <dbReference type="NCBI Taxonomy" id="222440"/>
    <lineage>
        <taxon>Eukaryota</taxon>
        <taxon>Metamonada</taxon>
        <taxon>Preaxostyla</taxon>
        <taxon>Oxymonadida</taxon>
        <taxon>Streblomastigidae</taxon>
        <taxon>Streblomastix</taxon>
    </lineage>
</organism>
<evidence type="ECO:0000313" key="2">
    <source>
        <dbReference type="Proteomes" id="UP000324800"/>
    </source>
</evidence>
<name>A0A5J4X3Q5_9EUKA</name>
<reference evidence="1 2" key="1">
    <citation type="submission" date="2019-03" db="EMBL/GenBank/DDBJ databases">
        <title>Single cell metagenomics reveals metabolic interactions within the superorganism composed of flagellate Streblomastix strix and complex community of Bacteroidetes bacteria on its surface.</title>
        <authorList>
            <person name="Treitli S.C."/>
            <person name="Kolisko M."/>
            <person name="Husnik F."/>
            <person name="Keeling P."/>
            <person name="Hampl V."/>
        </authorList>
    </citation>
    <scope>NUCLEOTIDE SEQUENCE [LARGE SCALE GENOMIC DNA]</scope>
    <source>
        <strain evidence="1">ST1C</strain>
    </source>
</reference>
<accession>A0A5J4X3Q5</accession>
<protein>
    <submittedName>
        <fullName evidence="1">Uncharacterized protein</fullName>
    </submittedName>
</protein>
<proteinExistence type="predicted"/>
<dbReference type="Proteomes" id="UP000324800">
    <property type="component" value="Unassembled WGS sequence"/>
</dbReference>
<dbReference type="AlphaFoldDB" id="A0A5J4X3Q5"/>
<dbReference type="EMBL" id="SNRW01000327">
    <property type="protein sequence ID" value="KAA6401840.1"/>
    <property type="molecule type" value="Genomic_DNA"/>
</dbReference>
<dbReference type="OrthoDB" id="2157854at2759"/>
<sequence>MDTDSMYLAIEGSKVKDYKQRLKYVNKVKEFYGLHYREWLPWDDCTVAEEKKLMSIITESQGENIVCIACKCYSTYNENEQNDDIVSLVNRMKVVSEKKADLTTNLYENGGNVNDQY</sequence>
<evidence type="ECO:0000313" key="1">
    <source>
        <dbReference type="EMBL" id="KAA6401840.1"/>
    </source>
</evidence>
<comment type="caution">
    <text evidence="1">The sequence shown here is derived from an EMBL/GenBank/DDBJ whole genome shotgun (WGS) entry which is preliminary data.</text>
</comment>